<reference evidence="2" key="1">
    <citation type="journal article" date="2019" name="bioRxiv">
        <title>The Genome of the Zebra Mussel, Dreissena polymorpha: A Resource for Invasive Species Research.</title>
        <authorList>
            <person name="McCartney M.A."/>
            <person name="Auch B."/>
            <person name="Kono T."/>
            <person name="Mallez S."/>
            <person name="Zhang Y."/>
            <person name="Obille A."/>
            <person name="Becker A."/>
            <person name="Abrahante J.E."/>
            <person name="Garbe J."/>
            <person name="Badalamenti J.P."/>
            <person name="Herman A."/>
            <person name="Mangelson H."/>
            <person name="Liachko I."/>
            <person name="Sullivan S."/>
            <person name="Sone E.D."/>
            <person name="Koren S."/>
            <person name="Silverstein K.A.T."/>
            <person name="Beckman K.B."/>
            <person name="Gohl D.M."/>
        </authorList>
    </citation>
    <scope>NUCLEOTIDE SEQUENCE</scope>
    <source>
        <strain evidence="2">Duluth1</strain>
        <tissue evidence="2">Whole animal</tissue>
    </source>
</reference>
<protein>
    <submittedName>
        <fullName evidence="2">Uncharacterized protein</fullName>
    </submittedName>
</protein>
<evidence type="ECO:0000313" key="3">
    <source>
        <dbReference type="Proteomes" id="UP000828390"/>
    </source>
</evidence>
<dbReference type="Proteomes" id="UP000828390">
    <property type="component" value="Unassembled WGS sequence"/>
</dbReference>
<name>A0A9D4EAV0_DREPO</name>
<dbReference type="AlphaFoldDB" id="A0A9D4EAV0"/>
<gene>
    <name evidence="2" type="ORF">DPMN_176220</name>
</gene>
<keyword evidence="1" id="KW-0732">Signal</keyword>
<dbReference type="EMBL" id="JAIWYP010000009">
    <property type="protein sequence ID" value="KAH3774827.1"/>
    <property type="molecule type" value="Genomic_DNA"/>
</dbReference>
<keyword evidence="3" id="KW-1185">Reference proteome</keyword>
<reference evidence="2" key="2">
    <citation type="submission" date="2020-11" db="EMBL/GenBank/DDBJ databases">
        <authorList>
            <person name="McCartney M.A."/>
            <person name="Auch B."/>
            <person name="Kono T."/>
            <person name="Mallez S."/>
            <person name="Becker A."/>
            <person name="Gohl D.M."/>
            <person name="Silverstein K.A.T."/>
            <person name="Koren S."/>
            <person name="Bechman K.B."/>
            <person name="Herman A."/>
            <person name="Abrahante J.E."/>
            <person name="Garbe J."/>
        </authorList>
    </citation>
    <scope>NUCLEOTIDE SEQUENCE</scope>
    <source>
        <strain evidence="2">Duluth1</strain>
        <tissue evidence="2">Whole animal</tissue>
    </source>
</reference>
<feature type="signal peptide" evidence="1">
    <location>
        <begin position="1"/>
        <end position="18"/>
    </location>
</feature>
<evidence type="ECO:0000256" key="1">
    <source>
        <dbReference type="SAM" id="SignalP"/>
    </source>
</evidence>
<evidence type="ECO:0000313" key="2">
    <source>
        <dbReference type="EMBL" id="KAH3774827.1"/>
    </source>
</evidence>
<organism evidence="2 3">
    <name type="scientific">Dreissena polymorpha</name>
    <name type="common">Zebra mussel</name>
    <name type="synonym">Mytilus polymorpha</name>
    <dbReference type="NCBI Taxonomy" id="45954"/>
    <lineage>
        <taxon>Eukaryota</taxon>
        <taxon>Metazoa</taxon>
        <taxon>Spiralia</taxon>
        <taxon>Lophotrochozoa</taxon>
        <taxon>Mollusca</taxon>
        <taxon>Bivalvia</taxon>
        <taxon>Autobranchia</taxon>
        <taxon>Heteroconchia</taxon>
        <taxon>Euheterodonta</taxon>
        <taxon>Imparidentia</taxon>
        <taxon>Neoheterodontei</taxon>
        <taxon>Myida</taxon>
        <taxon>Dreissenoidea</taxon>
        <taxon>Dreissenidae</taxon>
        <taxon>Dreissena</taxon>
    </lineage>
</organism>
<accession>A0A9D4EAV0</accession>
<proteinExistence type="predicted"/>
<feature type="chain" id="PRO_5038888010" evidence="1">
    <location>
        <begin position="19"/>
        <end position="185"/>
    </location>
</feature>
<sequence>MLKQTFWWVLSMWAGAPGLIMEPCIVDTDRIVIRNYVQYQFEFQGSSAYSVGGDSGHDRRADSGDQYNFFCGHVVVVVVTNLNQIMEEEMVARTDGRNGNFGWVLPMWADRFVIYRLVININILTKFHKDWMQTINILTKFHKDWMKTVTFTVYTNTLLTDAHSHAQRTTAITWSNKLTVSLSDS</sequence>
<comment type="caution">
    <text evidence="2">The sequence shown here is derived from an EMBL/GenBank/DDBJ whole genome shotgun (WGS) entry which is preliminary data.</text>
</comment>